<protein>
    <recommendedName>
        <fullName evidence="3">Chemotaxis protein CheA</fullName>
        <ecNumber evidence="2">2.7.13.3</ecNumber>
    </recommendedName>
</protein>
<comment type="function">
    <text evidence="8">Involved in the transmission of sensory signals from the chemoreceptors to the flagellar motors. CheA is autophosphorylated; it can transfer its phosphate group to either CheB or CheY.</text>
</comment>
<evidence type="ECO:0000259" key="10">
    <source>
        <dbReference type="PROSITE" id="PS50109"/>
    </source>
</evidence>
<feature type="modified residue" description="Phosphohistidine" evidence="9">
    <location>
        <position position="49"/>
    </location>
</feature>
<dbReference type="EMBL" id="BKAJ01000142">
    <property type="protein sequence ID" value="GEP59861.1"/>
    <property type="molecule type" value="Genomic_DNA"/>
</dbReference>
<dbReference type="Gene3D" id="1.10.287.560">
    <property type="entry name" value="Histidine kinase CheA-like, homodimeric domain"/>
    <property type="match status" value="1"/>
</dbReference>
<dbReference type="GO" id="GO:0005737">
    <property type="term" value="C:cytoplasm"/>
    <property type="evidence" value="ECO:0007669"/>
    <property type="project" value="InterPro"/>
</dbReference>
<dbReference type="FunFam" id="3.30.565.10:FF:000016">
    <property type="entry name" value="Chemotaxis protein CheA, putative"/>
    <property type="match status" value="1"/>
</dbReference>
<dbReference type="Gene3D" id="2.30.30.40">
    <property type="entry name" value="SH3 Domains"/>
    <property type="match status" value="1"/>
</dbReference>
<dbReference type="OrthoDB" id="9803176at2"/>
<dbReference type="PROSITE" id="PS50894">
    <property type="entry name" value="HPT"/>
    <property type="match status" value="1"/>
</dbReference>
<dbReference type="GO" id="GO:0006935">
    <property type="term" value="P:chemotaxis"/>
    <property type="evidence" value="ECO:0007669"/>
    <property type="project" value="InterPro"/>
</dbReference>
<dbReference type="SUPFAM" id="SSF47226">
    <property type="entry name" value="Histidine-containing phosphotransfer domain, HPT domain"/>
    <property type="match status" value="1"/>
</dbReference>
<evidence type="ECO:0000313" key="14">
    <source>
        <dbReference type="Proteomes" id="UP000321058"/>
    </source>
</evidence>
<evidence type="ECO:0000256" key="8">
    <source>
        <dbReference type="ARBA" id="ARBA00035100"/>
    </source>
</evidence>
<proteinExistence type="predicted"/>
<dbReference type="SUPFAM" id="SSF50341">
    <property type="entry name" value="CheW-like"/>
    <property type="match status" value="1"/>
</dbReference>
<dbReference type="Pfam" id="PF01584">
    <property type="entry name" value="CheW"/>
    <property type="match status" value="1"/>
</dbReference>
<dbReference type="InterPro" id="IPR008207">
    <property type="entry name" value="Sig_transdc_His_kin_Hpt_dom"/>
</dbReference>
<evidence type="ECO:0000256" key="3">
    <source>
        <dbReference type="ARBA" id="ARBA00021495"/>
    </source>
</evidence>
<evidence type="ECO:0000259" key="11">
    <source>
        <dbReference type="PROSITE" id="PS50851"/>
    </source>
</evidence>
<evidence type="ECO:0000313" key="13">
    <source>
        <dbReference type="EMBL" id="GEP59861.1"/>
    </source>
</evidence>
<evidence type="ECO:0000256" key="5">
    <source>
        <dbReference type="ARBA" id="ARBA00022679"/>
    </source>
</evidence>
<dbReference type="InterPro" id="IPR004358">
    <property type="entry name" value="Sig_transdc_His_kin-like_C"/>
</dbReference>
<dbReference type="SMART" id="SM00260">
    <property type="entry name" value="CheW"/>
    <property type="match status" value="1"/>
</dbReference>
<dbReference type="CDD" id="cd00088">
    <property type="entry name" value="HPT"/>
    <property type="match status" value="1"/>
</dbReference>
<dbReference type="PROSITE" id="PS50109">
    <property type="entry name" value="HIS_KIN"/>
    <property type="match status" value="1"/>
</dbReference>
<evidence type="ECO:0000256" key="6">
    <source>
        <dbReference type="ARBA" id="ARBA00022777"/>
    </source>
</evidence>
<name>A0A512NLN5_9HYPH</name>
<dbReference type="InterPro" id="IPR036097">
    <property type="entry name" value="HisK_dim/P_sf"/>
</dbReference>
<dbReference type="InterPro" id="IPR036890">
    <property type="entry name" value="HATPase_C_sf"/>
</dbReference>
<dbReference type="Pfam" id="PF02895">
    <property type="entry name" value="H-kinase_dim"/>
    <property type="match status" value="1"/>
</dbReference>
<dbReference type="InterPro" id="IPR036061">
    <property type="entry name" value="CheW-like_dom_sf"/>
</dbReference>
<dbReference type="GO" id="GO:0000155">
    <property type="term" value="F:phosphorelay sensor kinase activity"/>
    <property type="evidence" value="ECO:0007669"/>
    <property type="project" value="InterPro"/>
</dbReference>
<keyword evidence="6" id="KW-0418">Kinase</keyword>
<organism evidence="13 14">
    <name type="scientific">Reyranella soli</name>
    <dbReference type="NCBI Taxonomy" id="1230389"/>
    <lineage>
        <taxon>Bacteria</taxon>
        <taxon>Pseudomonadati</taxon>
        <taxon>Pseudomonadota</taxon>
        <taxon>Alphaproteobacteria</taxon>
        <taxon>Hyphomicrobiales</taxon>
        <taxon>Reyranellaceae</taxon>
        <taxon>Reyranella</taxon>
    </lineage>
</organism>
<dbReference type="InterPro" id="IPR037006">
    <property type="entry name" value="CheA-like_homodim_sf"/>
</dbReference>
<dbReference type="Gene3D" id="3.30.565.10">
    <property type="entry name" value="Histidine kinase-like ATPase, C-terminal domain"/>
    <property type="match status" value="1"/>
</dbReference>
<dbReference type="InterPro" id="IPR002545">
    <property type="entry name" value="CheW-lke_dom"/>
</dbReference>
<evidence type="ECO:0000256" key="2">
    <source>
        <dbReference type="ARBA" id="ARBA00012438"/>
    </source>
</evidence>
<keyword evidence="5" id="KW-0808">Transferase</keyword>
<evidence type="ECO:0000256" key="9">
    <source>
        <dbReference type="PROSITE-ProRule" id="PRU00110"/>
    </source>
</evidence>
<dbReference type="InterPro" id="IPR003594">
    <property type="entry name" value="HATPase_dom"/>
</dbReference>
<dbReference type="Gene3D" id="1.20.120.160">
    <property type="entry name" value="HPT domain"/>
    <property type="match status" value="1"/>
</dbReference>
<accession>A0A512NLN5</accession>
<dbReference type="SUPFAM" id="SSF55874">
    <property type="entry name" value="ATPase domain of HSP90 chaperone/DNA topoisomerase II/histidine kinase"/>
    <property type="match status" value="1"/>
</dbReference>
<keyword evidence="4 9" id="KW-0597">Phosphoprotein</keyword>
<dbReference type="Proteomes" id="UP000321058">
    <property type="component" value="Unassembled WGS sequence"/>
</dbReference>
<dbReference type="Pfam" id="PF01627">
    <property type="entry name" value="Hpt"/>
    <property type="match status" value="1"/>
</dbReference>
<dbReference type="InterPro" id="IPR051315">
    <property type="entry name" value="Bact_Chemotaxis_CheA"/>
</dbReference>
<dbReference type="SMART" id="SM01231">
    <property type="entry name" value="H-kinase_dim"/>
    <property type="match status" value="1"/>
</dbReference>
<evidence type="ECO:0000256" key="4">
    <source>
        <dbReference type="ARBA" id="ARBA00022553"/>
    </source>
</evidence>
<sequence length="642" mass="68464">MRIVGMNEFVEQFLIEGRELVAQGNDDLLALEERPDDRERLDGAFRAFHTLKGAAGIVDFVAMSRALHAAEDVLSAVRSNTAPVTPALINLCLACLDQVSVWIDRMRSNGEVPADADAEADDLVRRFATLASPDSAPLAPHDAADATKRAEASTGLSAIGRELLEAQKLMLSEPATEDAAAARLESASRIAANVLRHHGRSLDATDLEGPLQSSLVAGNAEAMIEAIDRILEGLAERPPEQPGTLAPQAPEATLRVDVDRIDTLVRLTGELLIAKNAIGHSAERAADEGDPRALAVALKNQHLALDRLVSELQRAVFSLRVLPLQHAFQRFPRLVREMATALRKPARLMIEGATIEADKTIVEAISEPLLHVLRNGLDHGLEEAAERAALGKPATATIHLRAERQGEHVVIEVEDDGRGVDVARVRDVARQRNAAPEAAIAAMSDEEAINLIFAPGFSTVSQVTDLSGRGVGMDIVRNTVERLGGRVSVSSQRQRGTTVRFTLPFTVMMTQVLTVEAAGQVFGVPMEAVVETVRVGRSAISPVGAARAMVLRDRTLPVIDLGQALGRGARAPEGDTNVLIVAVAGQLGGLEVDRLGDRMDVMLKPPEGLLAGIPGIDGTTLLGDGRVLIVLDLGEIFGNADD</sequence>
<evidence type="ECO:0000256" key="1">
    <source>
        <dbReference type="ARBA" id="ARBA00000085"/>
    </source>
</evidence>
<feature type="domain" description="HPt" evidence="12">
    <location>
        <begin position="2"/>
        <end position="106"/>
    </location>
</feature>
<comment type="caution">
    <text evidence="13">The sequence shown here is derived from an EMBL/GenBank/DDBJ whole genome shotgun (WGS) entry which is preliminary data.</text>
</comment>
<dbReference type="PANTHER" id="PTHR43395">
    <property type="entry name" value="SENSOR HISTIDINE KINASE CHEA"/>
    <property type="match status" value="1"/>
</dbReference>
<dbReference type="InterPro" id="IPR005467">
    <property type="entry name" value="His_kinase_dom"/>
</dbReference>
<dbReference type="SMART" id="SM00073">
    <property type="entry name" value="HPT"/>
    <property type="match status" value="1"/>
</dbReference>
<dbReference type="PANTHER" id="PTHR43395:SF1">
    <property type="entry name" value="CHEMOTAXIS PROTEIN CHEA"/>
    <property type="match status" value="1"/>
</dbReference>
<keyword evidence="7" id="KW-0902">Two-component regulatory system</keyword>
<dbReference type="PROSITE" id="PS50851">
    <property type="entry name" value="CHEW"/>
    <property type="match status" value="1"/>
</dbReference>
<dbReference type="InterPro" id="IPR004105">
    <property type="entry name" value="CheA-like_dim"/>
</dbReference>
<dbReference type="PRINTS" id="PR00344">
    <property type="entry name" value="BCTRLSENSOR"/>
</dbReference>
<feature type="domain" description="Histidine kinase" evidence="10">
    <location>
        <begin position="253"/>
        <end position="507"/>
    </location>
</feature>
<dbReference type="InterPro" id="IPR036641">
    <property type="entry name" value="HPT_dom_sf"/>
</dbReference>
<dbReference type="SUPFAM" id="SSF47384">
    <property type="entry name" value="Homodimeric domain of signal transducing histidine kinase"/>
    <property type="match status" value="1"/>
</dbReference>
<comment type="catalytic activity">
    <reaction evidence="1">
        <text>ATP + protein L-histidine = ADP + protein N-phospho-L-histidine.</text>
        <dbReference type="EC" id="2.7.13.3"/>
    </reaction>
</comment>
<dbReference type="SMART" id="SM00387">
    <property type="entry name" value="HATPase_c"/>
    <property type="match status" value="1"/>
</dbReference>
<reference evidence="13 14" key="1">
    <citation type="submission" date="2019-07" db="EMBL/GenBank/DDBJ databases">
        <title>Whole genome shotgun sequence of Reyranella soli NBRC 108950.</title>
        <authorList>
            <person name="Hosoyama A."/>
            <person name="Uohara A."/>
            <person name="Ohji S."/>
            <person name="Ichikawa N."/>
        </authorList>
    </citation>
    <scope>NUCLEOTIDE SEQUENCE [LARGE SCALE GENOMIC DNA]</scope>
    <source>
        <strain evidence="13 14">NBRC 108950</strain>
    </source>
</reference>
<evidence type="ECO:0000256" key="7">
    <source>
        <dbReference type="ARBA" id="ARBA00023012"/>
    </source>
</evidence>
<gene>
    <name evidence="13" type="ORF">RSO01_70270</name>
</gene>
<dbReference type="EC" id="2.7.13.3" evidence="2"/>
<dbReference type="AlphaFoldDB" id="A0A512NLN5"/>
<keyword evidence="14" id="KW-1185">Reference proteome</keyword>
<feature type="domain" description="CheW-like" evidence="11">
    <location>
        <begin position="509"/>
        <end position="642"/>
    </location>
</feature>
<dbReference type="Pfam" id="PF02518">
    <property type="entry name" value="HATPase_c"/>
    <property type="match status" value="1"/>
</dbReference>
<evidence type="ECO:0000259" key="12">
    <source>
        <dbReference type="PROSITE" id="PS50894"/>
    </source>
</evidence>